<reference evidence="5 6" key="1">
    <citation type="submission" date="2023-07" db="EMBL/GenBank/DDBJ databases">
        <title>Sorghum-associated microbial communities from plants grown in Nebraska, USA.</title>
        <authorList>
            <person name="Schachtman D."/>
        </authorList>
    </citation>
    <scope>NUCLEOTIDE SEQUENCE [LARGE SCALE GENOMIC DNA]</scope>
    <source>
        <strain evidence="5 6">4249</strain>
    </source>
</reference>
<comment type="subcellular location">
    <subcellularLocation>
        <location evidence="1">Cell outer membrane</location>
    </subcellularLocation>
</comment>
<evidence type="ECO:0000256" key="1">
    <source>
        <dbReference type="ARBA" id="ARBA00004442"/>
    </source>
</evidence>
<feature type="domain" description="Outer membrane protein beta-barrel" evidence="4">
    <location>
        <begin position="8"/>
        <end position="179"/>
    </location>
</feature>
<keyword evidence="6" id="KW-1185">Reference proteome</keyword>
<evidence type="ECO:0000256" key="2">
    <source>
        <dbReference type="ARBA" id="ARBA00022729"/>
    </source>
</evidence>
<dbReference type="Pfam" id="PF13505">
    <property type="entry name" value="OMP_b-brl"/>
    <property type="match status" value="1"/>
</dbReference>
<dbReference type="EMBL" id="JAVDWU010000004">
    <property type="protein sequence ID" value="MDR7150424.1"/>
    <property type="molecule type" value="Genomic_DNA"/>
</dbReference>
<keyword evidence="2 3" id="KW-0732">Signal</keyword>
<dbReference type="InterPro" id="IPR027385">
    <property type="entry name" value="Beta-barrel_OMP"/>
</dbReference>
<evidence type="ECO:0000313" key="5">
    <source>
        <dbReference type="EMBL" id="MDR7150424.1"/>
    </source>
</evidence>
<accession>A0ABU1WM96</accession>
<gene>
    <name evidence="5" type="ORF">J2W49_002382</name>
</gene>
<dbReference type="Gene3D" id="2.40.160.20">
    <property type="match status" value="1"/>
</dbReference>
<proteinExistence type="predicted"/>
<protein>
    <submittedName>
        <fullName evidence="5">Outer membrane autotransporter protein</fullName>
    </submittedName>
</protein>
<dbReference type="InterPro" id="IPR006315">
    <property type="entry name" value="OM_autotransptr_brl_dom"/>
</dbReference>
<feature type="chain" id="PRO_5045135056" evidence="3">
    <location>
        <begin position="23"/>
        <end position="179"/>
    </location>
</feature>
<organism evidence="5 6">
    <name type="scientific">Hydrogenophaga palleronii</name>
    <dbReference type="NCBI Taxonomy" id="65655"/>
    <lineage>
        <taxon>Bacteria</taxon>
        <taxon>Pseudomonadati</taxon>
        <taxon>Pseudomonadota</taxon>
        <taxon>Betaproteobacteria</taxon>
        <taxon>Burkholderiales</taxon>
        <taxon>Comamonadaceae</taxon>
        <taxon>Hydrogenophaga</taxon>
    </lineage>
</organism>
<dbReference type="SUPFAM" id="SSF56925">
    <property type="entry name" value="OMPA-like"/>
    <property type="match status" value="1"/>
</dbReference>
<dbReference type="NCBIfam" id="TIGR01414">
    <property type="entry name" value="autotrans_barl"/>
    <property type="match status" value="1"/>
</dbReference>
<evidence type="ECO:0000313" key="6">
    <source>
        <dbReference type="Proteomes" id="UP001265700"/>
    </source>
</evidence>
<sequence length="179" mass="18545">MKHLGKIVAISAVALTAATAQAQGMYGELGYSHLNFEETDTAFSAKVNPSMVRGIIGYELNPNLAVEGLVGLGLQSDDVRVGSASLKGKVDNIAGVFVKPKVMLGDTVELFGRAGVATTKVSASAGSLSISDRGTSFAYGGGASFALTPAMSINADYMRYYDRKGIKVDGINVGVGVKF</sequence>
<dbReference type="RefSeq" id="WP_310315891.1">
    <property type="nucleotide sequence ID" value="NZ_JAVDWU010000004.1"/>
</dbReference>
<evidence type="ECO:0000256" key="3">
    <source>
        <dbReference type="SAM" id="SignalP"/>
    </source>
</evidence>
<dbReference type="InterPro" id="IPR011250">
    <property type="entry name" value="OMP/PagP_B-barrel"/>
</dbReference>
<evidence type="ECO:0000259" key="4">
    <source>
        <dbReference type="Pfam" id="PF13505"/>
    </source>
</evidence>
<name>A0ABU1WM96_9BURK</name>
<comment type="caution">
    <text evidence="5">The sequence shown here is derived from an EMBL/GenBank/DDBJ whole genome shotgun (WGS) entry which is preliminary data.</text>
</comment>
<dbReference type="Proteomes" id="UP001265700">
    <property type="component" value="Unassembled WGS sequence"/>
</dbReference>
<feature type="signal peptide" evidence="3">
    <location>
        <begin position="1"/>
        <end position="22"/>
    </location>
</feature>